<gene>
    <name evidence="3" type="ORF">SAMN02745229_01874</name>
</gene>
<comment type="similarity">
    <text evidence="1">Belongs to the flavoredoxin family.</text>
</comment>
<sequence length="173" mass="19861">MHVFQPISVHDVMQGPFNFATDNMMLITAGADGKVNSTTASWGGIGFLWDKYIVNLYLREERYTRELIEASDYFTISFLDLKDYKRELKFMGMVSGKNEDKIKGARLTINYDEDTQAPFIDEASNVIICRKVLTQKLGADSFNDKSLLDEQYKDKNAGFHTMFIGEIEKIMIR</sequence>
<dbReference type="GO" id="GO:0016646">
    <property type="term" value="F:oxidoreductase activity, acting on the CH-NH group of donors, NAD or NADP as acceptor"/>
    <property type="evidence" value="ECO:0007669"/>
    <property type="project" value="UniProtKB-ARBA"/>
</dbReference>
<dbReference type="Proteomes" id="UP000184278">
    <property type="component" value="Unassembled WGS sequence"/>
</dbReference>
<keyword evidence="4" id="KW-1185">Reference proteome</keyword>
<dbReference type="RefSeq" id="WP_081373782.1">
    <property type="nucleotide sequence ID" value="NZ_FQXK01000014.1"/>
</dbReference>
<dbReference type="OrthoDB" id="9791490at2"/>
<dbReference type="PANTHER" id="PTHR43567">
    <property type="entry name" value="FLAVOREDOXIN-RELATED-RELATED"/>
    <property type="match status" value="1"/>
</dbReference>
<evidence type="ECO:0000256" key="1">
    <source>
        <dbReference type="ARBA" id="ARBA00038054"/>
    </source>
</evidence>
<dbReference type="GeneID" id="89508400"/>
<reference evidence="4" key="1">
    <citation type="submission" date="2016-11" db="EMBL/GenBank/DDBJ databases">
        <authorList>
            <person name="Varghese N."/>
            <person name="Submissions S."/>
        </authorList>
    </citation>
    <scope>NUCLEOTIDE SEQUENCE [LARGE SCALE GENOMIC DNA]</scope>
    <source>
        <strain evidence="4">DSM 3071</strain>
    </source>
</reference>
<dbReference type="Pfam" id="PF01613">
    <property type="entry name" value="Flavin_Reduct"/>
    <property type="match status" value="1"/>
</dbReference>
<dbReference type="PANTHER" id="PTHR43567:SF5">
    <property type="entry name" value="HYPOTHETICAL CYTOSOLIC PROTEIN"/>
    <property type="match status" value="1"/>
</dbReference>
<feature type="domain" description="Flavin reductase like" evidence="2">
    <location>
        <begin position="24"/>
        <end position="171"/>
    </location>
</feature>
<dbReference type="InterPro" id="IPR002563">
    <property type="entry name" value="Flavin_Rdtase-like_dom"/>
</dbReference>
<name>A0A1M5Z036_BUTFI</name>
<protein>
    <submittedName>
        <fullName evidence="3">NADH-FMN oxidoreductase RutF, flavin reductase (DIM6/NTAB) family</fullName>
    </submittedName>
</protein>
<evidence type="ECO:0000259" key="2">
    <source>
        <dbReference type="Pfam" id="PF01613"/>
    </source>
</evidence>
<organism evidence="3 4">
    <name type="scientific">Butyrivibrio fibrisolvens DSM 3071</name>
    <dbReference type="NCBI Taxonomy" id="1121131"/>
    <lineage>
        <taxon>Bacteria</taxon>
        <taxon>Bacillati</taxon>
        <taxon>Bacillota</taxon>
        <taxon>Clostridia</taxon>
        <taxon>Lachnospirales</taxon>
        <taxon>Lachnospiraceae</taxon>
        <taxon>Butyrivibrio</taxon>
    </lineage>
</organism>
<proteinExistence type="inferred from homology"/>
<dbReference type="InterPro" id="IPR052174">
    <property type="entry name" value="Flavoredoxin"/>
</dbReference>
<dbReference type="Gene3D" id="2.30.110.10">
    <property type="entry name" value="Electron Transport, Fmn-binding Protein, Chain A"/>
    <property type="match status" value="1"/>
</dbReference>
<dbReference type="EMBL" id="FQXK01000014">
    <property type="protein sequence ID" value="SHI17637.1"/>
    <property type="molecule type" value="Genomic_DNA"/>
</dbReference>
<evidence type="ECO:0000313" key="3">
    <source>
        <dbReference type="EMBL" id="SHI17637.1"/>
    </source>
</evidence>
<dbReference type="SUPFAM" id="SSF50475">
    <property type="entry name" value="FMN-binding split barrel"/>
    <property type="match status" value="1"/>
</dbReference>
<evidence type="ECO:0000313" key="4">
    <source>
        <dbReference type="Proteomes" id="UP000184278"/>
    </source>
</evidence>
<dbReference type="STRING" id="1121131.SAMN02745229_01874"/>
<accession>A0A1M5Z036</accession>
<dbReference type="InterPro" id="IPR012349">
    <property type="entry name" value="Split_barrel_FMN-bd"/>
</dbReference>
<dbReference type="GO" id="GO:0010181">
    <property type="term" value="F:FMN binding"/>
    <property type="evidence" value="ECO:0007669"/>
    <property type="project" value="InterPro"/>
</dbReference>
<dbReference type="AlphaFoldDB" id="A0A1M5Z036"/>